<keyword evidence="3" id="KW-1185">Reference proteome</keyword>
<dbReference type="Proteomes" id="UP000000263">
    <property type="component" value="Chromosome"/>
</dbReference>
<keyword evidence="1" id="KW-1133">Transmembrane helix</keyword>
<keyword evidence="1" id="KW-0472">Membrane</keyword>
<feature type="transmembrane region" description="Helical" evidence="1">
    <location>
        <begin position="18"/>
        <end position="39"/>
    </location>
</feature>
<feature type="transmembrane region" description="Helical" evidence="1">
    <location>
        <begin position="93"/>
        <end position="111"/>
    </location>
</feature>
<feature type="transmembrane region" description="Helical" evidence="1">
    <location>
        <begin position="71"/>
        <end position="87"/>
    </location>
</feature>
<organism evidence="2 3">
    <name type="scientific">Roseiflexus castenholzii (strain DSM 13941 / HLO8)</name>
    <dbReference type="NCBI Taxonomy" id="383372"/>
    <lineage>
        <taxon>Bacteria</taxon>
        <taxon>Bacillati</taxon>
        <taxon>Chloroflexota</taxon>
        <taxon>Chloroflexia</taxon>
        <taxon>Chloroflexales</taxon>
        <taxon>Roseiflexineae</taxon>
        <taxon>Roseiflexaceae</taxon>
        <taxon>Roseiflexus</taxon>
    </lineage>
</organism>
<evidence type="ECO:0000313" key="3">
    <source>
        <dbReference type="Proteomes" id="UP000000263"/>
    </source>
</evidence>
<name>A7NHQ6_ROSCS</name>
<dbReference type="OrthoDB" id="9947546at2"/>
<protein>
    <submittedName>
        <fullName evidence="2">Uncharacterized protein</fullName>
    </submittedName>
</protein>
<dbReference type="EMBL" id="CP000804">
    <property type="protein sequence ID" value="ABU57003.1"/>
    <property type="molecule type" value="Genomic_DNA"/>
</dbReference>
<feature type="transmembrane region" description="Helical" evidence="1">
    <location>
        <begin position="45"/>
        <end position="64"/>
    </location>
</feature>
<proteinExistence type="predicted"/>
<dbReference type="AlphaFoldDB" id="A7NHQ6"/>
<keyword evidence="1" id="KW-0812">Transmembrane</keyword>
<sequence>MNGNGYRNNSGSYGIPPLYIYIGIGIAAIIFVSIIGGLLSAGVQAYFAVAAGILLVLANLRDLLGGTNGSAALMNTMIGAALIFFFLGSAFGWVWYIPALLLLVAAAPLGLRRADVYTVYLDAARSMTTNIRRAVSGRTRLP</sequence>
<gene>
    <name evidence="2" type="ordered locus">Rcas_0887</name>
</gene>
<dbReference type="HOGENOM" id="CLU_1814379_0_0_0"/>
<dbReference type="KEGG" id="rca:Rcas_0887"/>
<evidence type="ECO:0000313" key="2">
    <source>
        <dbReference type="EMBL" id="ABU57003.1"/>
    </source>
</evidence>
<reference evidence="2 3" key="1">
    <citation type="submission" date="2007-08" db="EMBL/GenBank/DDBJ databases">
        <title>Complete sequence of Roseiflexus castenholzii DSM 13941.</title>
        <authorList>
            <consortium name="US DOE Joint Genome Institute"/>
            <person name="Copeland A."/>
            <person name="Lucas S."/>
            <person name="Lapidus A."/>
            <person name="Barry K."/>
            <person name="Glavina del Rio T."/>
            <person name="Dalin E."/>
            <person name="Tice H."/>
            <person name="Pitluck S."/>
            <person name="Thompson L.S."/>
            <person name="Brettin T."/>
            <person name="Bruce D."/>
            <person name="Detter J.C."/>
            <person name="Han C."/>
            <person name="Tapia R."/>
            <person name="Schmutz J."/>
            <person name="Larimer F."/>
            <person name="Land M."/>
            <person name="Hauser L."/>
            <person name="Kyrpides N."/>
            <person name="Mikhailova N."/>
            <person name="Bryant D.A."/>
            <person name="Hanada S."/>
            <person name="Tsukatani Y."/>
            <person name="Richardson P."/>
        </authorList>
    </citation>
    <scope>NUCLEOTIDE SEQUENCE [LARGE SCALE GENOMIC DNA]</scope>
    <source>
        <strain evidence="3">DSM 13941 / HLO8</strain>
    </source>
</reference>
<dbReference type="RefSeq" id="WP_012119433.1">
    <property type="nucleotide sequence ID" value="NC_009767.1"/>
</dbReference>
<evidence type="ECO:0000256" key="1">
    <source>
        <dbReference type="SAM" id="Phobius"/>
    </source>
</evidence>
<dbReference type="eggNOG" id="ENOG502ZGU7">
    <property type="taxonomic scope" value="Bacteria"/>
</dbReference>
<accession>A7NHQ6</accession>